<evidence type="ECO:0008006" key="7">
    <source>
        <dbReference type="Google" id="ProtNLM"/>
    </source>
</evidence>
<dbReference type="InterPro" id="IPR002189">
    <property type="entry name" value="CapZ_alpha"/>
</dbReference>
<dbReference type="GO" id="GO:0051016">
    <property type="term" value="P:barbed-end actin filament capping"/>
    <property type="evidence" value="ECO:0007669"/>
    <property type="project" value="InterPro"/>
</dbReference>
<dbReference type="VEuPathDB" id="TriTrypDB:BCY84_13726"/>
<dbReference type="PANTHER" id="PTHR10653">
    <property type="entry name" value="F-ACTIN-CAPPING PROTEIN SUBUNIT ALPHA"/>
    <property type="match status" value="1"/>
</dbReference>
<feature type="transmembrane region" description="Helical" evidence="4">
    <location>
        <begin position="12"/>
        <end position="36"/>
    </location>
</feature>
<protein>
    <recommendedName>
        <fullName evidence="7">F-actin capping protein alpha subunit</fullName>
    </recommendedName>
</protein>
<organism evidence="5 6">
    <name type="scientific">Trypanosoma cruzi</name>
    <dbReference type="NCBI Taxonomy" id="5693"/>
    <lineage>
        <taxon>Eukaryota</taxon>
        <taxon>Discoba</taxon>
        <taxon>Euglenozoa</taxon>
        <taxon>Kinetoplastea</taxon>
        <taxon>Metakinetoplastina</taxon>
        <taxon>Trypanosomatida</taxon>
        <taxon>Trypanosomatidae</taxon>
        <taxon>Trypanosoma</taxon>
        <taxon>Schizotrypanum</taxon>
    </lineage>
</organism>
<dbReference type="InterPro" id="IPR042276">
    <property type="entry name" value="CapZ_alpha/beta_2"/>
</dbReference>
<evidence type="ECO:0000256" key="1">
    <source>
        <dbReference type="ARBA" id="ARBA00022467"/>
    </source>
</evidence>
<dbReference type="GO" id="GO:0030863">
    <property type="term" value="C:cortical cytoskeleton"/>
    <property type="evidence" value="ECO:0007669"/>
    <property type="project" value="TreeGrafter"/>
</dbReference>
<dbReference type="SUPFAM" id="SSF90096">
    <property type="entry name" value="Subunits of heterodimeric actin filament capping protein Capz"/>
    <property type="match status" value="1"/>
</dbReference>
<dbReference type="PANTHER" id="PTHR10653:SF0">
    <property type="entry name" value="F-ACTIN-CAPPING PROTEIN SUBUNIT ALPHA"/>
    <property type="match status" value="1"/>
</dbReference>
<keyword evidence="4" id="KW-0812">Transmembrane</keyword>
<evidence type="ECO:0000313" key="5">
    <source>
        <dbReference type="EMBL" id="KAF5222672.1"/>
    </source>
</evidence>
<dbReference type="Gene3D" id="3.30.1140.60">
    <property type="entry name" value="F-actin capping protein, alpha subunit"/>
    <property type="match status" value="1"/>
</dbReference>
<dbReference type="Pfam" id="PF01267">
    <property type="entry name" value="F-actin_cap_A"/>
    <property type="match status" value="2"/>
</dbReference>
<keyword evidence="4" id="KW-0472">Membrane</keyword>
<sequence>MEGHLDTFYVPLCWFLSPPLASFFLFFLFFLLAPIYHAFCTSSCSMYADGGGTASRSCGAVSMSSRESAVKEAVDPADILRQFILAAPPGELTSVLKALRVLTGDDRLFFEVVPRLCMEHHMRHLTPFTLAAPYAKRHESKVRFVDPQSCANVAGSHVSFLAGRQNHLVTRIKRFAKIRRLQAREVTARVEEYFLQQRSTITPTSANFKQGIYQSVELDDSTGESSASGQSQAAQQQQQQQQELFDPFADILPSEGFDELNHVFFDVALQLYIEVDPVAQLCVRVIPFTSAVAPTMPEVLREIERQATGLHGGPLGHTRFLLQQEISRYVQACFGEEAEETAMQAERGMSHLMGSARNLVDIHHRTSIASAGGMAVLQPHSHSGGEDCQSLVIAVAAVRQFPRNMWSGRWKSIFVVEPTKDTSSEAQVYIKGETQVYAHYYEDGNMHLEVVQELPLTLLPEWPVEIFTAGGDPTGLPDAWDLCAAVMAVIQQHEQRIHDAVLKTARDSGDRALRDLRRRLPITKQLFNFRGGQALPRPMFTSTALEN</sequence>
<dbReference type="AlphaFoldDB" id="A0A7J6Y7Y3"/>
<evidence type="ECO:0000256" key="4">
    <source>
        <dbReference type="SAM" id="Phobius"/>
    </source>
</evidence>
<dbReference type="VEuPathDB" id="TriTrypDB:ECC02_004249"/>
<dbReference type="InterPro" id="IPR037282">
    <property type="entry name" value="CapZ_alpha/beta"/>
</dbReference>
<dbReference type="EMBL" id="JABDHM010000025">
    <property type="protein sequence ID" value="KAF5222672.1"/>
    <property type="molecule type" value="Genomic_DNA"/>
</dbReference>
<comment type="caution">
    <text evidence="5">The sequence shown here is derived from an EMBL/GenBank/DDBJ whole genome shotgun (WGS) entry which is preliminary data.</text>
</comment>
<accession>A0A7J6Y7Y3</accession>
<keyword evidence="4" id="KW-1133">Transmembrane helix</keyword>
<feature type="region of interest" description="Disordered" evidence="3">
    <location>
        <begin position="219"/>
        <end position="239"/>
    </location>
</feature>
<evidence type="ECO:0000313" key="6">
    <source>
        <dbReference type="Proteomes" id="UP000583944"/>
    </source>
</evidence>
<reference evidence="5 6" key="1">
    <citation type="journal article" date="2019" name="Genome Biol. Evol.">
        <title>Nanopore Sequencing Significantly Improves Genome Assembly of the Protozoan Parasite Trypanosoma cruzi.</title>
        <authorList>
            <person name="Diaz-Viraque F."/>
            <person name="Pita S."/>
            <person name="Greif G."/>
            <person name="de Souza R.C.M."/>
            <person name="Iraola G."/>
            <person name="Robello C."/>
        </authorList>
    </citation>
    <scope>NUCLEOTIDE SEQUENCE [LARGE SCALE GENOMIC DNA]</scope>
    <source>
        <strain evidence="5 6">Berenice</strain>
    </source>
</reference>
<keyword evidence="2" id="KW-0009">Actin-binding</keyword>
<gene>
    <name evidence="5" type="ORF">ECC02_004249</name>
</gene>
<keyword evidence="1" id="KW-0117">Actin capping</keyword>
<dbReference type="Gene3D" id="3.90.1150.210">
    <property type="entry name" value="F-actin capping protein, beta subunit"/>
    <property type="match status" value="1"/>
</dbReference>
<proteinExistence type="predicted"/>
<evidence type="ECO:0000256" key="2">
    <source>
        <dbReference type="ARBA" id="ARBA00023203"/>
    </source>
</evidence>
<dbReference type="GO" id="GO:0030036">
    <property type="term" value="P:actin cytoskeleton organization"/>
    <property type="evidence" value="ECO:0007669"/>
    <property type="project" value="TreeGrafter"/>
</dbReference>
<evidence type="ECO:0000256" key="3">
    <source>
        <dbReference type="SAM" id="MobiDB-lite"/>
    </source>
</evidence>
<dbReference type="GO" id="GO:0051015">
    <property type="term" value="F:actin filament binding"/>
    <property type="evidence" value="ECO:0007669"/>
    <property type="project" value="TreeGrafter"/>
</dbReference>
<name>A0A7J6Y7Y3_TRYCR</name>
<dbReference type="Proteomes" id="UP000583944">
    <property type="component" value="Unassembled WGS sequence"/>
</dbReference>
<dbReference type="GO" id="GO:0008290">
    <property type="term" value="C:F-actin capping protein complex"/>
    <property type="evidence" value="ECO:0007669"/>
    <property type="project" value="InterPro"/>
</dbReference>
<dbReference type="InterPro" id="IPR042489">
    <property type="entry name" value="CapZ_alpha_1"/>
</dbReference>
<feature type="compositionally biased region" description="Low complexity" evidence="3">
    <location>
        <begin position="225"/>
        <end position="239"/>
    </location>
</feature>